<dbReference type="SUPFAM" id="SSF47384">
    <property type="entry name" value="Homodimeric domain of signal transducing histidine kinase"/>
    <property type="match status" value="1"/>
</dbReference>
<gene>
    <name evidence="5" type="ORF">NFC81_03770</name>
</gene>
<accession>A0AB38YHM2</accession>
<dbReference type="EMBL" id="CP101717">
    <property type="protein sequence ID" value="WLD58914.1"/>
    <property type="molecule type" value="Genomic_DNA"/>
</dbReference>
<protein>
    <recommendedName>
        <fullName evidence="2">histidine kinase</fullName>
        <ecNumber evidence="2">2.7.13.3</ecNumber>
    </recommendedName>
</protein>
<dbReference type="Pfam" id="PF00072">
    <property type="entry name" value="Response_reg"/>
    <property type="match status" value="1"/>
</dbReference>
<keyword evidence="3" id="KW-0597">Phosphoprotein</keyword>
<dbReference type="GO" id="GO:0000155">
    <property type="term" value="F:phosphorelay sensor kinase activity"/>
    <property type="evidence" value="ECO:0007669"/>
    <property type="project" value="InterPro"/>
</dbReference>
<evidence type="ECO:0000256" key="2">
    <source>
        <dbReference type="ARBA" id="ARBA00012438"/>
    </source>
</evidence>
<dbReference type="Gene3D" id="1.10.287.130">
    <property type="match status" value="1"/>
</dbReference>
<dbReference type="PROSITE" id="PS50110">
    <property type="entry name" value="RESPONSE_REGULATORY"/>
    <property type="match status" value="1"/>
</dbReference>
<evidence type="ECO:0000256" key="1">
    <source>
        <dbReference type="ARBA" id="ARBA00000085"/>
    </source>
</evidence>
<dbReference type="SUPFAM" id="SSF52172">
    <property type="entry name" value="CheY-like"/>
    <property type="match status" value="1"/>
</dbReference>
<reference evidence="5" key="1">
    <citation type="submission" date="2022-07" db="EMBL/GenBank/DDBJ databases">
        <title>Complete genome sequence of Salinispirillum sp. LH10-3-1 capable of multiple carbohydrate inversion isolated from a soda lake.</title>
        <authorList>
            <person name="Liu J."/>
            <person name="Zhai Y."/>
            <person name="Zhang H."/>
            <person name="Yang H."/>
            <person name="Qu J."/>
            <person name="Li J."/>
        </authorList>
    </citation>
    <scope>NUCLEOTIDE SEQUENCE</scope>
    <source>
        <strain evidence="5">LH 10-3-1</strain>
    </source>
</reference>
<dbReference type="InterPro" id="IPR036097">
    <property type="entry name" value="HisK_dim/P_sf"/>
</dbReference>
<sequence length="175" mass="19639">MVISQQVFNHFYDYSVAKASGRISTQDHVKKEWGTVLLDVFMPGWSGYDVCSAIRQALKDEITLTGNDDLQSIEAAFQSGATDFFPKPMNFPLSIQRVRYALRNTQAWKMQTAYQRSMLQPDKMVSLGRLAAGIAHEINNPIGYVISNVQMLSGYAPQLTEYVAQLRCIGNPPKN</sequence>
<dbReference type="EC" id="2.7.13.3" evidence="2"/>
<dbReference type="AlphaFoldDB" id="A0AB38YHM2"/>
<evidence type="ECO:0000259" key="4">
    <source>
        <dbReference type="PROSITE" id="PS50110"/>
    </source>
</evidence>
<feature type="modified residue" description="4-aspartylphosphate" evidence="3">
    <location>
        <position position="39"/>
    </location>
</feature>
<dbReference type="Gene3D" id="3.40.50.2300">
    <property type="match status" value="1"/>
</dbReference>
<comment type="catalytic activity">
    <reaction evidence="1">
        <text>ATP + protein L-histidine = ADP + protein N-phospho-L-histidine.</text>
        <dbReference type="EC" id="2.7.13.3"/>
    </reaction>
</comment>
<organism evidence="5">
    <name type="scientific">Salinispirillum sp. LH 10-3-1</name>
    <dbReference type="NCBI Taxonomy" id="2952525"/>
    <lineage>
        <taxon>Bacteria</taxon>
        <taxon>Pseudomonadati</taxon>
        <taxon>Pseudomonadota</taxon>
        <taxon>Gammaproteobacteria</taxon>
        <taxon>Oceanospirillales</taxon>
        <taxon>Saccharospirillaceae</taxon>
        <taxon>Salinispirillum</taxon>
    </lineage>
</organism>
<evidence type="ECO:0000313" key="5">
    <source>
        <dbReference type="EMBL" id="WLD58914.1"/>
    </source>
</evidence>
<dbReference type="RefSeq" id="WP_304996202.1">
    <property type="nucleotide sequence ID" value="NZ_CP101717.1"/>
</dbReference>
<dbReference type="InterPro" id="IPR001789">
    <property type="entry name" value="Sig_transdc_resp-reg_receiver"/>
</dbReference>
<evidence type="ECO:0000256" key="3">
    <source>
        <dbReference type="PROSITE-ProRule" id="PRU00169"/>
    </source>
</evidence>
<dbReference type="InterPro" id="IPR011006">
    <property type="entry name" value="CheY-like_superfamily"/>
</dbReference>
<dbReference type="CDD" id="cd00156">
    <property type="entry name" value="REC"/>
    <property type="match status" value="1"/>
</dbReference>
<feature type="domain" description="Response regulatory" evidence="4">
    <location>
        <begin position="1"/>
        <end position="102"/>
    </location>
</feature>
<dbReference type="CDD" id="cd00082">
    <property type="entry name" value="HisKA"/>
    <property type="match status" value="1"/>
</dbReference>
<name>A0AB38YHM2_9GAMM</name>
<dbReference type="InterPro" id="IPR003661">
    <property type="entry name" value="HisK_dim/P_dom"/>
</dbReference>
<proteinExistence type="predicted"/>